<name>A0A2A2KR31_9BILA</name>
<dbReference type="Proteomes" id="UP000218231">
    <property type="component" value="Unassembled WGS sequence"/>
</dbReference>
<keyword evidence="2" id="KW-1185">Reference proteome</keyword>
<reference evidence="1 2" key="1">
    <citation type="journal article" date="2017" name="Curr. Biol.">
        <title>Genome architecture and evolution of a unichromosomal asexual nematode.</title>
        <authorList>
            <person name="Fradin H."/>
            <person name="Zegar C."/>
            <person name="Gutwein M."/>
            <person name="Lucas J."/>
            <person name="Kovtun M."/>
            <person name="Corcoran D."/>
            <person name="Baugh L.R."/>
            <person name="Kiontke K."/>
            <person name="Gunsalus K."/>
            <person name="Fitch D.H."/>
            <person name="Piano F."/>
        </authorList>
    </citation>
    <scope>NUCLEOTIDE SEQUENCE [LARGE SCALE GENOMIC DNA]</scope>
    <source>
        <strain evidence="1">PF1309</strain>
    </source>
</reference>
<dbReference type="AlphaFoldDB" id="A0A2A2KR31"/>
<evidence type="ECO:0000313" key="1">
    <source>
        <dbReference type="EMBL" id="PAV76277.1"/>
    </source>
</evidence>
<protein>
    <submittedName>
        <fullName evidence="1">Uncharacterized protein</fullName>
    </submittedName>
</protein>
<comment type="caution">
    <text evidence="1">The sequence shown here is derived from an EMBL/GenBank/DDBJ whole genome shotgun (WGS) entry which is preliminary data.</text>
</comment>
<organism evidence="1 2">
    <name type="scientific">Diploscapter pachys</name>
    <dbReference type="NCBI Taxonomy" id="2018661"/>
    <lineage>
        <taxon>Eukaryota</taxon>
        <taxon>Metazoa</taxon>
        <taxon>Ecdysozoa</taxon>
        <taxon>Nematoda</taxon>
        <taxon>Chromadorea</taxon>
        <taxon>Rhabditida</taxon>
        <taxon>Rhabditina</taxon>
        <taxon>Rhabditomorpha</taxon>
        <taxon>Rhabditoidea</taxon>
        <taxon>Rhabditidae</taxon>
        <taxon>Diploscapter</taxon>
    </lineage>
</organism>
<gene>
    <name evidence="1" type="ORF">WR25_09975</name>
</gene>
<evidence type="ECO:0000313" key="2">
    <source>
        <dbReference type="Proteomes" id="UP000218231"/>
    </source>
</evidence>
<dbReference type="EMBL" id="LIAE01007917">
    <property type="protein sequence ID" value="PAV76277.1"/>
    <property type="molecule type" value="Genomic_DNA"/>
</dbReference>
<accession>A0A2A2KR31</accession>
<sequence length="92" mass="10434">MSTSPSTSSLRSPEYEQIIEKSAKVKQWVKNRMKEVSPIFHLRFVISLKLRSRPAQYLPVSACFCRNSPRPIPGASLPFPPLPLVLFPLRLA</sequence>
<proteinExistence type="predicted"/>